<evidence type="ECO:0000256" key="1">
    <source>
        <dbReference type="ARBA" id="ARBA00004496"/>
    </source>
</evidence>
<organism evidence="5 6">
    <name type="scientific">Dyella lutea</name>
    <dbReference type="NCBI Taxonomy" id="2950441"/>
    <lineage>
        <taxon>Bacteria</taxon>
        <taxon>Pseudomonadati</taxon>
        <taxon>Pseudomonadota</taxon>
        <taxon>Gammaproteobacteria</taxon>
        <taxon>Lysobacterales</taxon>
        <taxon>Rhodanobacteraceae</taxon>
        <taxon>Dyella</taxon>
    </lineage>
</organism>
<reference evidence="5 6" key="1">
    <citation type="submission" date="2022-06" db="EMBL/GenBank/DDBJ databases">
        <title>Dyella sp. Sa strain:Sa Genome sequencing.</title>
        <authorList>
            <person name="Park S."/>
        </authorList>
    </citation>
    <scope>NUCLEOTIDE SEQUENCE [LARGE SCALE GENOMIC DNA]</scope>
    <source>
        <strain evidence="5 6">Sa</strain>
    </source>
</reference>
<sequence length="165" mass="17319">MTDTPDTLRTRYLTLILGDDLYAVPLGAVKEIRGNCASVALEGVPPYVVGRLDQPGVAAPVVDLRRRLDMPQAQAGAPSVHVLLERGKRPLVVRADAVADVVDLGIPDEPATTEGPDARADLAWLRGVAAAAERMVLMLDVDQLVAPADRAAVDAAIAADQARAA</sequence>
<keyword evidence="3" id="KW-0963">Cytoplasm</keyword>
<evidence type="ECO:0000259" key="4">
    <source>
        <dbReference type="PROSITE" id="PS50851"/>
    </source>
</evidence>
<dbReference type="Proteomes" id="UP001204615">
    <property type="component" value="Unassembled WGS sequence"/>
</dbReference>
<comment type="subcellular location">
    <subcellularLocation>
        <location evidence="1">Cytoplasm</location>
    </subcellularLocation>
</comment>
<dbReference type="PANTHER" id="PTHR22617">
    <property type="entry name" value="CHEMOTAXIS SENSOR HISTIDINE KINASE-RELATED"/>
    <property type="match status" value="1"/>
</dbReference>
<keyword evidence="6" id="KW-1185">Reference proteome</keyword>
<dbReference type="InterPro" id="IPR039315">
    <property type="entry name" value="CheW"/>
</dbReference>
<gene>
    <name evidence="5" type="ORF">NC595_08980</name>
</gene>
<name>A0ABT1FAM9_9GAMM</name>
<dbReference type="SMART" id="SM00260">
    <property type="entry name" value="CheW"/>
    <property type="match status" value="1"/>
</dbReference>
<protein>
    <recommendedName>
        <fullName evidence="2">Chemotaxis protein CheW</fullName>
    </recommendedName>
</protein>
<evidence type="ECO:0000313" key="6">
    <source>
        <dbReference type="Proteomes" id="UP001204615"/>
    </source>
</evidence>
<evidence type="ECO:0000256" key="3">
    <source>
        <dbReference type="ARBA" id="ARBA00022490"/>
    </source>
</evidence>
<dbReference type="PROSITE" id="PS50851">
    <property type="entry name" value="CHEW"/>
    <property type="match status" value="1"/>
</dbReference>
<evidence type="ECO:0000256" key="2">
    <source>
        <dbReference type="ARBA" id="ARBA00021483"/>
    </source>
</evidence>
<dbReference type="Gene3D" id="2.30.30.40">
    <property type="entry name" value="SH3 Domains"/>
    <property type="match status" value="1"/>
</dbReference>
<dbReference type="Pfam" id="PF01584">
    <property type="entry name" value="CheW"/>
    <property type="match status" value="1"/>
</dbReference>
<dbReference type="EMBL" id="JAMZEK010000002">
    <property type="protein sequence ID" value="MCP1374195.1"/>
    <property type="molecule type" value="Genomic_DNA"/>
</dbReference>
<proteinExistence type="predicted"/>
<dbReference type="Gene3D" id="2.40.50.180">
    <property type="entry name" value="CheA-289, Domain 4"/>
    <property type="match status" value="1"/>
</dbReference>
<comment type="caution">
    <text evidence="5">The sequence shown here is derived from an EMBL/GenBank/DDBJ whole genome shotgun (WGS) entry which is preliminary data.</text>
</comment>
<feature type="domain" description="CheW-like" evidence="4">
    <location>
        <begin position="9"/>
        <end position="150"/>
    </location>
</feature>
<dbReference type="InterPro" id="IPR002545">
    <property type="entry name" value="CheW-lke_dom"/>
</dbReference>
<dbReference type="RefSeq" id="WP_253566016.1">
    <property type="nucleotide sequence ID" value="NZ_JAMZEK010000002.1"/>
</dbReference>
<accession>A0ABT1FAM9</accession>
<dbReference type="SUPFAM" id="SSF50341">
    <property type="entry name" value="CheW-like"/>
    <property type="match status" value="1"/>
</dbReference>
<dbReference type="InterPro" id="IPR036061">
    <property type="entry name" value="CheW-like_dom_sf"/>
</dbReference>
<dbReference type="PANTHER" id="PTHR22617:SF45">
    <property type="entry name" value="CHEMOTAXIS PROTEIN CHEW"/>
    <property type="match status" value="1"/>
</dbReference>
<evidence type="ECO:0000313" key="5">
    <source>
        <dbReference type="EMBL" id="MCP1374195.1"/>
    </source>
</evidence>